<evidence type="ECO:0000256" key="2">
    <source>
        <dbReference type="ARBA" id="ARBA00022679"/>
    </source>
</evidence>
<dbReference type="GO" id="GO:0009228">
    <property type="term" value="P:thiamine biosynthetic process"/>
    <property type="evidence" value="ECO:0007669"/>
    <property type="project" value="UniProtKB-KW"/>
</dbReference>
<feature type="binding site" evidence="9">
    <location>
        <position position="104"/>
    </location>
    <ligand>
        <name>4-amino-2-methyl-5-(diphosphooxymethyl)pyrimidine</name>
        <dbReference type="ChEBI" id="CHEBI:57841"/>
    </ligand>
</feature>
<keyword evidence="2 9" id="KW-0808">Transferase</keyword>
<comment type="catalytic activity">
    <reaction evidence="8 9 10">
        <text>2-[(2R,5Z)-2-carboxy-4-methylthiazol-5(2H)-ylidene]ethyl phosphate + 4-amino-2-methyl-5-(diphosphooxymethyl)pyrimidine + 2 H(+) = thiamine phosphate + CO2 + diphosphate</text>
        <dbReference type="Rhea" id="RHEA:47844"/>
        <dbReference type="ChEBI" id="CHEBI:15378"/>
        <dbReference type="ChEBI" id="CHEBI:16526"/>
        <dbReference type="ChEBI" id="CHEBI:33019"/>
        <dbReference type="ChEBI" id="CHEBI:37575"/>
        <dbReference type="ChEBI" id="CHEBI:57841"/>
        <dbReference type="ChEBI" id="CHEBI:62899"/>
        <dbReference type="EC" id="2.5.1.3"/>
    </reaction>
</comment>
<sequence>MIDTLQYITQGNSPQDHIDNLFKACNYGIKWVQLRVKNTDDATVLNTAIKAREITNEYGVKLIINDHYKIAKEVQADGVHLGKTDACPLLAREYLGNDFIIGGTANTLEDCRVLLEKKVDYIGLGPYQFTETKKNLSPVLGVKGYRDILKELKTKTPIIAIGGIALNDVAAILKTGVYGIAVSGVITSNMSSIKEFQDILKATYLSE</sequence>
<keyword evidence="5 9" id="KW-0784">Thiamine biosynthesis</keyword>
<dbReference type="HAMAP" id="MF_00097">
    <property type="entry name" value="TMP_synthase"/>
    <property type="match status" value="1"/>
</dbReference>
<dbReference type="GO" id="GO:0004789">
    <property type="term" value="F:thiamine-phosphate diphosphorylase activity"/>
    <property type="evidence" value="ECO:0007669"/>
    <property type="project" value="UniProtKB-UniRule"/>
</dbReference>
<reference evidence="13 14" key="1">
    <citation type="submission" date="2018-02" db="EMBL/GenBank/DDBJ databases">
        <title>Genomic Encyclopedia of Archaeal and Bacterial Type Strains, Phase II (KMG-II): from individual species to whole genera.</title>
        <authorList>
            <person name="Goeker M."/>
        </authorList>
    </citation>
    <scope>NUCLEOTIDE SEQUENCE [LARGE SCALE GENOMIC DNA]</scope>
    <source>
        <strain evidence="13 14">DSM 16809</strain>
    </source>
</reference>
<comment type="catalytic activity">
    <reaction evidence="6 9 10">
        <text>4-methyl-5-(2-phosphooxyethyl)-thiazole + 4-amino-2-methyl-5-(diphosphooxymethyl)pyrimidine + H(+) = thiamine phosphate + diphosphate</text>
        <dbReference type="Rhea" id="RHEA:22328"/>
        <dbReference type="ChEBI" id="CHEBI:15378"/>
        <dbReference type="ChEBI" id="CHEBI:33019"/>
        <dbReference type="ChEBI" id="CHEBI:37575"/>
        <dbReference type="ChEBI" id="CHEBI:57841"/>
        <dbReference type="ChEBI" id="CHEBI:58296"/>
        <dbReference type="EC" id="2.5.1.3"/>
    </reaction>
</comment>
<evidence type="ECO:0000313" key="13">
    <source>
        <dbReference type="EMBL" id="PPK95550.1"/>
    </source>
</evidence>
<keyword evidence="14" id="KW-1185">Reference proteome</keyword>
<evidence type="ECO:0000256" key="8">
    <source>
        <dbReference type="ARBA" id="ARBA00047883"/>
    </source>
</evidence>
<comment type="similarity">
    <text evidence="9 10">Belongs to the thiamine-phosphate synthase family.</text>
</comment>
<feature type="binding site" evidence="9">
    <location>
        <position position="85"/>
    </location>
    <ligand>
        <name>Mg(2+)</name>
        <dbReference type="ChEBI" id="CHEBI:18420"/>
    </ligand>
</feature>
<feature type="binding site" evidence="9">
    <location>
        <position position="66"/>
    </location>
    <ligand>
        <name>Mg(2+)</name>
        <dbReference type="ChEBI" id="CHEBI:18420"/>
    </ligand>
</feature>
<comment type="catalytic activity">
    <reaction evidence="7 9 10">
        <text>2-(2-carboxy-4-methylthiazol-5-yl)ethyl phosphate + 4-amino-2-methyl-5-(diphosphooxymethyl)pyrimidine + 2 H(+) = thiamine phosphate + CO2 + diphosphate</text>
        <dbReference type="Rhea" id="RHEA:47848"/>
        <dbReference type="ChEBI" id="CHEBI:15378"/>
        <dbReference type="ChEBI" id="CHEBI:16526"/>
        <dbReference type="ChEBI" id="CHEBI:33019"/>
        <dbReference type="ChEBI" id="CHEBI:37575"/>
        <dbReference type="ChEBI" id="CHEBI:57841"/>
        <dbReference type="ChEBI" id="CHEBI:62890"/>
        <dbReference type="EC" id="2.5.1.3"/>
    </reaction>
</comment>
<keyword evidence="3 9" id="KW-0479">Metal-binding</keyword>
<dbReference type="GO" id="GO:0005737">
    <property type="term" value="C:cytoplasm"/>
    <property type="evidence" value="ECO:0007669"/>
    <property type="project" value="TreeGrafter"/>
</dbReference>
<evidence type="ECO:0000256" key="4">
    <source>
        <dbReference type="ARBA" id="ARBA00022842"/>
    </source>
</evidence>
<dbReference type="InterPro" id="IPR034291">
    <property type="entry name" value="TMP_synthase"/>
</dbReference>
<protein>
    <recommendedName>
        <fullName evidence="9">Thiamine-phosphate synthase</fullName>
        <shortName evidence="9">TP synthase</shortName>
        <shortName evidence="9">TPS</shortName>
        <ecNumber evidence="9">2.5.1.3</ecNumber>
    </recommendedName>
    <alternativeName>
        <fullName evidence="9">Thiamine-phosphate pyrophosphorylase</fullName>
        <shortName evidence="9">TMP pyrophosphorylase</shortName>
        <shortName evidence="9">TMP-PPase</shortName>
    </alternativeName>
</protein>
<dbReference type="OrthoDB" id="9812206at2"/>
<dbReference type="NCBIfam" id="NF000736">
    <property type="entry name" value="PRK00043.2-3"/>
    <property type="match status" value="1"/>
</dbReference>
<feature type="binding site" evidence="9">
    <location>
        <position position="133"/>
    </location>
    <ligand>
        <name>4-amino-2-methyl-5-(diphosphooxymethyl)pyrimidine</name>
        <dbReference type="ChEBI" id="CHEBI:57841"/>
    </ligand>
</feature>
<dbReference type="EC" id="2.5.1.3" evidence="9"/>
<comment type="cofactor">
    <cofactor evidence="9">
        <name>Mg(2+)</name>
        <dbReference type="ChEBI" id="CHEBI:18420"/>
    </cofactor>
    <text evidence="9">Binds 1 Mg(2+) ion per subunit.</text>
</comment>
<feature type="binding site" evidence="9">
    <location>
        <begin position="130"/>
        <end position="132"/>
    </location>
    <ligand>
        <name>2-[(2R,5Z)-2-carboxy-4-methylthiazol-5(2H)-ylidene]ethyl phosphate</name>
        <dbReference type="ChEBI" id="CHEBI:62899"/>
    </ligand>
</feature>
<evidence type="ECO:0000256" key="7">
    <source>
        <dbReference type="ARBA" id="ARBA00047851"/>
    </source>
</evidence>
<comment type="caution">
    <text evidence="9">Lacks conserved residue(s) required for the propagation of feature annotation.</text>
</comment>
<evidence type="ECO:0000256" key="1">
    <source>
        <dbReference type="ARBA" id="ARBA00005165"/>
    </source>
</evidence>
<dbReference type="GO" id="GO:0009229">
    <property type="term" value="P:thiamine diphosphate biosynthetic process"/>
    <property type="evidence" value="ECO:0007669"/>
    <property type="project" value="UniProtKB-UniRule"/>
</dbReference>
<dbReference type="AlphaFoldDB" id="A0A2S6IN34"/>
<dbReference type="InterPro" id="IPR013785">
    <property type="entry name" value="Aldolase_TIM"/>
</dbReference>
<feature type="binding site" evidence="9">
    <location>
        <position position="65"/>
    </location>
    <ligand>
        <name>4-amino-2-methyl-5-(diphosphooxymethyl)pyrimidine</name>
        <dbReference type="ChEBI" id="CHEBI:57841"/>
    </ligand>
</feature>
<organism evidence="13 14">
    <name type="scientific">Nonlabens xylanidelens</name>
    <dbReference type="NCBI Taxonomy" id="191564"/>
    <lineage>
        <taxon>Bacteria</taxon>
        <taxon>Pseudomonadati</taxon>
        <taxon>Bacteroidota</taxon>
        <taxon>Flavobacteriia</taxon>
        <taxon>Flavobacteriales</taxon>
        <taxon>Flavobacteriaceae</taxon>
        <taxon>Nonlabens</taxon>
    </lineage>
</organism>
<dbReference type="InterPro" id="IPR036206">
    <property type="entry name" value="ThiamineP_synth_sf"/>
</dbReference>
<dbReference type="InterPro" id="IPR022998">
    <property type="entry name" value="ThiamineP_synth_TenI"/>
</dbReference>
<dbReference type="GO" id="GO:0000287">
    <property type="term" value="F:magnesium ion binding"/>
    <property type="evidence" value="ECO:0007669"/>
    <property type="project" value="UniProtKB-UniRule"/>
</dbReference>
<dbReference type="Gene3D" id="3.20.20.70">
    <property type="entry name" value="Aldolase class I"/>
    <property type="match status" value="1"/>
</dbReference>
<comment type="function">
    <text evidence="9">Condenses 4-methyl-5-(beta-hydroxyethyl)thiazole monophosphate (THZ-P) and 2-methyl-4-amino-5-hydroxymethyl pyrimidine pyrophosphate (HMP-PP) to form thiamine monophosphate (TMP).</text>
</comment>
<dbReference type="Proteomes" id="UP000239002">
    <property type="component" value="Unassembled WGS sequence"/>
</dbReference>
<evidence type="ECO:0000256" key="6">
    <source>
        <dbReference type="ARBA" id="ARBA00047334"/>
    </source>
</evidence>
<evidence type="ECO:0000256" key="3">
    <source>
        <dbReference type="ARBA" id="ARBA00022723"/>
    </source>
</evidence>
<gene>
    <name evidence="9" type="primary">thiE</name>
    <name evidence="13" type="ORF">LY01_01140</name>
</gene>
<feature type="binding site" evidence="9">
    <location>
        <begin position="33"/>
        <end position="37"/>
    </location>
    <ligand>
        <name>4-amino-2-methyl-5-(diphosphooxymethyl)pyrimidine</name>
        <dbReference type="ChEBI" id="CHEBI:57841"/>
    </ligand>
</feature>
<feature type="binding site" evidence="9">
    <location>
        <position position="163"/>
    </location>
    <ligand>
        <name>2-[(2R,5Z)-2-carboxy-4-methylthiazol-5(2H)-ylidene]ethyl phosphate</name>
        <dbReference type="ChEBI" id="CHEBI:62899"/>
    </ligand>
</feature>
<evidence type="ECO:0000256" key="5">
    <source>
        <dbReference type="ARBA" id="ARBA00022977"/>
    </source>
</evidence>
<accession>A0A2S6IN34</accession>
<dbReference type="PANTHER" id="PTHR20857">
    <property type="entry name" value="THIAMINE-PHOSPHATE PYROPHOSPHORYLASE"/>
    <property type="match status" value="1"/>
</dbReference>
<dbReference type="PANTHER" id="PTHR20857:SF15">
    <property type="entry name" value="THIAMINE-PHOSPHATE SYNTHASE"/>
    <property type="match status" value="1"/>
</dbReference>
<comment type="pathway">
    <text evidence="1 9 11">Cofactor biosynthesis; thiamine diphosphate biosynthesis; thiamine phosphate from 4-amino-2-methyl-5-diphosphomethylpyrimidine and 4-methyl-5-(2-phosphoethyl)-thiazole: step 1/1.</text>
</comment>
<dbReference type="Pfam" id="PF02581">
    <property type="entry name" value="TMP-TENI"/>
    <property type="match status" value="1"/>
</dbReference>
<dbReference type="CDD" id="cd00564">
    <property type="entry name" value="TMP_TenI"/>
    <property type="match status" value="1"/>
</dbReference>
<evidence type="ECO:0000313" key="14">
    <source>
        <dbReference type="Proteomes" id="UP000239002"/>
    </source>
</evidence>
<evidence type="ECO:0000256" key="9">
    <source>
        <dbReference type="HAMAP-Rule" id="MF_00097"/>
    </source>
</evidence>
<dbReference type="NCBIfam" id="TIGR00693">
    <property type="entry name" value="thiE"/>
    <property type="match status" value="1"/>
</dbReference>
<feature type="domain" description="Thiamine phosphate synthase/TenI" evidence="12">
    <location>
        <begin position="8"/>
        <end position="184"/>
    </location>
</feature>
<evidence type="ECO:0000256" key="11">
    <source>
        <dbReference type="RuleBase" id="RU004253"/>
    </source>
</evidence>
<dbReference type="SUPFAM" id="SSF51391">
    <property type="entry name" value="Thiamin phosphate synthase"/>
    <property type="match status" value="1"/>
</dbReference>
<name>A0A2S6IN34_9FLAO</name>
<dbReference type="RefSeq" id="WP_104514857.1">
    <property type="nucleotide sequence ID" value="NZ_MQVW01000002.1"/>
</dbReference>
<comment type="caution">
    <text evidence="13">The sequence shown here is derived from an EMBL/GenBank/DDBJ whole genome shotgun (WGS) entry which is preliminary data.</text>
</comment>
<evidence type="ECO:0000259" key="12">
    <source>
        <dbReference type="Pfam" id="PF02581"/>
    </source>
</evidence>
<evidence type="ECO:0000256" key="10">
    <source>
        <dbReference type="RuleBase" id="RU003826"/>
    </source>
</evidence>
<dbReference type="UniPathway" id="UPA00060">
    <property type="reaction ID" value="UER00141"/>
</dbReference>
<dbReference type="EMBL" id="PTJE01000002">
    <property type="protein sequence ID" value="PPK95550.1"/>
    <property type="molecule type" value="Genomic_DNA"/>
</dbReference>
<proteinExistence type="inferred from homology"/>
<keyword evidence="4 9" id="KW-0460">Magnesium</keyword>